<comment type="caution">
    <text evidence="3">The sequence shown here is derived from an EMBL/GenBank/DDBJ whole genome shotgun (WGS) entry which is preliminary data.</text>
</comment>
<dbReference type="InterPro" id="IPR001387">
    <property type="entry name" value="Cro/C1-type_HTH"/>
</dbReference>
<feature type="domain" description="HTH cro/C1-type" evidence="2">
    <location>
        <begin position="23"/>
        <end position="78"/>
    </location>
</feature>
<gene>
    <name evidence="3" type="ORF">GCM10009550_70880</name>
</gene>
<organism evidence="3 4">
    <name type="scientific">Actinocorallia libanotica</name>
    <dbReference type="NCBI Taxonomy" id="46162"/>
    <lineage>
        <taxon>Bacteria</taxon>
        <taxon>Bacillati</taxon>
        <taxon>Actinomycetota</taxon>
        <taxon>Actinomycetes</taxon>
        <taxon>Streptosporangiales</taxon>
        <taxon>Thermomonosporaceae</taxon>
        <taxon>Actinocorallia</taxon>
    </lineage>
</organism>
<keyword evidence="4" id="KW-1185">Reference proteome</keyword>
<dbReference type="PROSITE" id="PS50943">
    <property type="entry name" value="HTH_CROC1"/>
    <property type="match status" value="1"/>
</dbReference>
<dbReference type="CDD" id="cd00093">
    <property type="entry name" value="HTH_XRE"/>
    <property type="match status" value="1"/>
</dbReference>
<dbReference type="SMART" id="SM00530">
    <property type="entry name" value="HTH_XRE"/>
    <property type="match status" value="1"/>
</dbReference>
<reference evidence="4" key="1">
    <citation type="journal article" date="2019" name="Int. J. Syst. Evol. Microbiol.">
        <title>The Global Catalogue of Microorganisms (GCM) 10K type strain sequencing project: providing services to taxonomists for standard genome sequencing and annotation.</title>
        <authorList>
            <consortium name="The Broad Institute Genomics Platform"/>
            <consortium name="The Broad Institute Genome Sequencing Center for Infectious Disease"/>
            <person name="Wu L."/>
            <person name="Ma J."/>
        </authorList>
    </citation>
    <scope>NUCLEOTIDE SEQUENCE [LARGE SCALE GENOMIC DNA]</scope>
    <source>
        <strain evidence="4">JCM 10696</strain>
    </source>
</reference>
<evidence type="ECO:0000256" key="1">
    <source>
        <dbReference type="ARBA" id="ARBA00023125"/>
    </source>
</evidence>
<evidence type="ECO:0000313" key="4">
    <source>
        <dbReference type="Proteomes" id="UP001500665"/>
    </source>
</evidence>
<dbReference type="SUPFAM" id="SSF47413">
    <property type="entry name" value="lambda repressor-like DNA-binding domains"/>
    <property type="match status" value="1"/>
</dbReference>
<dbReference type="PANTHER" id="PTHR46797">
    <property type="entry name" value="HTH-TYPE TRANSCRIPTIONAL REGULATOR"/>
    <property type="match status" value="1"/>
</dbReference>
<dbReference type="InterPro" id="IPR050807">
    <property type="entry name" value="TransReg_Diox_bact_type"/>
</dbReference>
<protein>
    <submittedName>
        <fullName evidence="3">Helix-turn-helix transcriptional regulator</fullName>
    </submittedName>
</protein>
<dbReference type="InterPro" id="IPR010982">
    <property type="entry name" value="Lambda_DNA-bd_dom_sf"/>
</dbReference>
<proteinExistence type="predicted"/>
<dbReference type="Proteomes" id="UP001500665">
    <property type="component" value="Unassembled WGS sequence"/>
</dbReference>
<evidence type="ECO:0000313" key="3">
    <source>
        <dbReference type="EMBL" id="GAA0967263.1"/>
    </source>
</evidence>
<dbReference type="Pfam" id="PF01381">
    <property type="entry name" value="HTH_3"/>
    <property type="match status" value="1"/>
</dbReference>
<dbReference type="PANTHER" id="PTHR46797:SF1">
    <property type="entry name" value="METHYLPHOSPHONATE SYNTHASE"/>
    <property type="match status" value="1"/>
</dbReference>
<accession>A0ABP4CEQ7</accession>
<dbReference type="EMBL" id="BAAAHH010000049">
    <property type="protein sequence ID" value="GAA0967263.1"/>
    <property type="molecule type" value="Genomic_DNA"/>
</dbReference>
<sequence length="404" mass="44478">MCLPNATPAAYAYLMVTSIGEQLANIRRRRGLSQRELATLSEVSLSLVQKLEQGVVSDTSLETAHKLARALRVPTSKLVLTHDEDDADETTVADWEEVRRALRTPTPYDGDGEPEGGAVMGLLGEAVGLQGRDQYSRLRPLLPKLLRGADALAEHASEGRALRFQALHITAWLLIQTRQFAEAELALDRAEDDATERLQLAALANSRCWLLLRRGRLPETRELAAQWVDELAPVLGKASPDELATWGSFQLRTAAACVRDNRPGEADDAMRLAQSAAVALGRETSVKADSVRTFGPVTVELKRAEMRAVQHRPDDVLDIASRITLTPAVTSSNKNRHMLDVASAFAAKKEDTAAVDVLRNVRSSSPEWLPNQRYARDIMGGIVRRRRTLTPEMREMADLVGVPM</sequence>
<evidence type="ECO:0000259" key="2">
    <source>
        <dbReference type="PROSITE" id="PS50943"/>
    </source>
</evidence>
<dbReference type="Gene3D" id="1.10.260.40">
    <property type="entry name" value="lambda repressor-like DNA-binding domains"/>
    <property type="match status" value="1"/>
</dbReference>
<name>A0ABP4CEQ7_9ACTN</name>
<keyword evidence="1" id="KW-0238">DNA-binding</keyword>